<dbReference type="Pfam" id="PF04117">
    <property type="entry name" value="Mpv17_PMP22"/>
    <property type="match status" value="1"/>
</dbReference>
<accession>A0A812S1D8</accession>
<evidence type="ECO:0000313" key="7">
    <source>
        <dbReference type="EMBL" id="CAE7457607.1"/>
    </source>
</evidence>
<organism evidence="7 8">
    <name type="scientific">Symbiodinium natans</name>
    <dbReference type="NCBI Taxonomy" id="878477"/>
    <lineage>
        <taxon>Eukaryota</taxon>
        <taxon>Sar</taxon>
        <taxon>Alveolata</taxon>
        <taxon>Dinophyceae</taxon>
        <taxon>Suessiales</taxon>
        <taxon>Symbiodiniaceae</taxon>
        <taxon>Symbiodinium</taxon>
    </lineage>
</organism>
<evidence type="ECO:0000256" key="6">
    <source>
        <dbReference type="RuleBase" id="RU363053"/>
    </source>
</evidence>
<comment type="caution">
    <text evidence="7">The sequence shown here is derived from an EMBL/GenBank/DDBJ whole genome shotgun (WGS) entry which is preliminary data.</text>
</comment>
<dbReference type="Proteomes" id="UP000604046">
    <property type="component" value="Unassembled WGS sequence"/>
</dbReference>
<dbReference type="OrthoDB" id="430207at2759"/>
<evidence type="ECO:0000256" key="2">
    <source>
        <dbReference type="ARBA" id="ARBA00006824"/>
    </source>
</evidence>
<dbReference type="GO" id="GO:0005739">
    <property type="term" value="C:mitochondrion"/>
    <property type="evidence" value="ECO:0007669"/>
    <property type="project" value="TreeGrafter"/>
</dbReference>
<keyword evidence="4" id="KW-1133">Transmembrane helix</keyword>
<evidence type="ECO:0000256" key="3">
    <source>
        <dbReference type="ARBA" id="ARBA00022692"/>
    </source>
</evidence>
<protein>
    <submittedName>
        <fullName evidence="7">Sym1 protein</fullName>
    </submittedName>
</protein>
<dbReference type="PANTHER" id="PTHR11266:SF17">
    <property type="entry name" value="PROTEIN MPV17"/>
    <property type="match status" value="1"/>
</dbReference>
<comment type="similarity">
    <text evidence="2 6">Belongs to the peroxisomal membrane protein PXMP2/4 family.</text>
</comment>
<dbReference type="GO" id="GO:0016020">
    <property type="term" value="C:membrane"/>
    <property type="evidence" value="ECO:0007669"/>
    <property type="project" value="UniProtKB-SubCell"/>
</dbReference>
<dbReference type="AlphaFoldDB" id="A0A812S1D8"/>
<evidence type="ECO:0000313" key="8">
    <source>
        <dbReference type="Proteomes" id="UP000604046"/>
    </source>
</evidence>
<name>A0A812S1D8_9DINO</name>
<proteinExistence type="inferred from homology"/>
<evidence type="ECO:0000256" key="1">
    <source>
        <dbReference type="ARBA" id="ARBA00004141"/>
    </source>
</evidence>
<keyword evidence="5" id="KW-0472">Membrane</keyword>
<reference evidence="7" key="1">
    <citation type="submission" date="2021-02" db="EMBL/GenBank/DDBJ databases">
        <authorList>
            <person name="Dougan E. K."/>
            <person name="Rhodes N."/>
            <person name="Thang M."/>
            <person name="Chan C."/>
        </authorList>
    </citation>
    <scope>NUCLEOTIDE SEQUENCE</scope>
</reference>
<keyword evidence="8" id="KW-1185">Reference proteome</keyword>
<sequence>MRIARLYERLRSKNPVLVQSATAGSVAAAGDLLMQSIEKASAAEGTAAPYDLARAGRIAAFRLCIFGPAYSAWLRVLERVPAPKHPAQGVVLKVLLDQIIWTPPSVISFYVWMGYMEGLHLDTCVERARTMLWPTLRINWPFWGGVQLLTFSVIPQPWRVAWISVVHVFWNAFLSSMNQAARMSQALSAAPAEAVERLPSRLSDTKTLH</sequence>
<dbReference type="EMBL" id="CAJNDS010002387">
    <property type="protein sequence ID" value="CAE7457607.1"/>
    <property type="molecule type" value="Genomic_DNA"/>
</dbReference>
<dbReference type="InterPro" id="IPR007248">
    <property type="entry name" value="Mpv17_PMP22"/>
</dbReference>
<evidence type="ECO:0000256" key="4">
    <source>
        <dbReference type="ARBA" id="ARBA00022989"/>
    </source>
</evidence>
<dbReference type="PANTHER" id="PTHR11266">
    <property type="entry name" value="PEROXISOMAL MEMBRANE PROTEIN 2, PXMP2 MPV17"/>
    <property type="match status" value="1"/>
</dbReference>
<keyword evidence="3" id="KW-0812">Transmembrane</keyword>
<comment type="subcellular location">
    <subcellularLocation>
        <location evidence="1">Membrane</location>
        <topology evidence="1">Multi-pass membrane protein</topology>
    </subcellularLocation>
</comment>
<gene>
    <name evidence="7" type="primary">sym1</name>
    <name evidence="7" type="ORF">SNAT2548_LOCUS25316</name>
</gene>
<evidence type="ECO:0000256" key="5">
    <source>
        <dbReference type="ARBA" id="ARBA00023136"/>
    </source>
</evidence>